<accession>Q0C6L5</accession>
<dbReference type="AlphaFoldDB" id="Q0C6L5"/>
<name>Q0C6L5_SYNC1</name>
<dbReference type="Proteomes" id="UP000002534">
    <property type="component" value="Chromosome"/>
</dbReference>
<gene>
    <name evidence="1" type="ordered locus">Pcar_3303</name>
</gene>
<dbReference type="HOGENOM" id="CLU_2992635_0_0_7"/>
<dbReference type="RefSeq" id="WP_011341300.1">
    <property type="nucleotide sequence ID" value="NC_007498.2"/>
</dbReference>
<sequence>MGKCKVIPFRQPRQQRKLGLIERLLLKCGLKGSRAGKNERTVVHGFGPGAMRSTRGN</sequence>
<protein>
    <submittedName>
        <fullName evidence="1">Uncharacterized protein</fullName>
    </submittedName>
</protein>
<proteinExistence type="predicted"/>
<dbReference type="EMBL" id="CP000142">
    <property type="protein sequence ID" value="ABI81922.1"/>
    <property type="molecule type" value="Genomic_DNA"/>
</dbReference>
<evidence type="ECO:0000313" key="2">
    <source>
        <dbReference type="Proteomes" id="UP000002534"/>
    </source>
</evidence>
<dbReference type="STRING" id="338963.Pcar_3303"/>
<reference evidence="1 2" key="2">
    <citation type="journal article" date="2012" name="BMC Genomics">
        <title>The genome of Pelobacter carbinolicus reveals surprising metabolic capabilities and physiological features.</title>
        <authorList>
            <person name="Aklujkar M."/>
            <person name="Haveman S.A."/>
            <person name="Didonato R.Jr."/>
            <person name="Chertkov O."/>
            <person name="Han C.S."/>
            <person name="Land M.L."/>
            <person name="Brown P."/>
            <person name="Lovley D.R."/>
        </authorList>
    </citation>
    <scope>NUCLEOTIDE SEQUENCE [LARGE SCALE GENOMIC DNA]</scope>
    <source>
        <strain evidence="2">DSM 2380 / NBRC 103641 / GraBd1</strain>
    </source>
</reference>
<evidence type="ECO:0000313" key="1">
    <source>
        <dbReference type="EMBL" id="ABI81922.1"/>
    </source>
</evidence>
<dbReference type="KEGG" id="pca:Pcar_3303"/>
<keyword evidence="2" id="KW-1185">Reference proteome</keyword>
<organism evidence="1 2">
    <name type="scientific">Syntrophotalea carbinolica (strain DSM 2380 / NBRC 103641 / GraBd1)</name>
    <name type="common">Pelobacter carbinolicus</name>
    <dbReference type="NCBI Taxonomy" id="338963"/>
    <lineage>
        <taxon>Bacteria</taxon>
        <taxon>Pseudomonadati</taxon>
        <taxon>Thermodesulfobacteriota</taxon>
        <taxon>Desulfuromonadia</taxon>
        <taxon>Desulfuromonadales</taxon>
        <taxon>Syntrophotaleaceae</taxon>
        <taxon>Syntrophotalea</taxon>
    </lineage>
</organism>
<reference evidence="2" key="1">
    <citation type="submission" date="2005-10" db="EMBL/GenBank/DDBJ databases">
        <title>Complete sequence of Pelobacter carbinolicus DSM 2380.</title>
        <authorList>
            <person name="Copeland A."/>
            <person name="Lucas S."/>
            <person name="Lapidus A."/>
            <person name="Barry K."/>
            <person name="Detter J.C."/>
            <person name="Glavina T."/>
            <person name="Hammon N."/>
            <person name="Israni S."/>
            <person name="Pitluck S."/>
            <person name="Chertkov O."/>
            <person name="Schmutz J."/>
            <person name="Larimer F."/>
            <person name="Land M."/>
            <person name="Kyrpides N."/>
            <person name="Ivanova N."/>
            <person name="Richardson P."/>
        </authorList>
    </citation>
    <scope>NUCLEOTIDE SEQUENCE [LARGE SCALE GENOMIC DNA]</scope>
    <source>
        <strain evidence="2">DSM 2380 / NBRC 103641 / GraBd1</strain>
    </source>
</reference>